<evidence type="ECO:0000256" key="1">
    <source>
        <dbReference type="SAM" id="Phobius"/>
    </source>
</evidence>
<keyword evidence="1" id="KW-1133">Transmembrane helix</keyword>
<dbReference type="EMBL" id="KF900365">
    <property type="protein sequence ID" value="AIE92439.1"/>
    <property type="molecule type" value="Genomic_DNA"/>
</dbReference>
<feature type="transmembrane region" description="Helical" evidence="1">
    <location>
        <begin position="286"/>
        <end position="305"/>
    </location>
</feature>
<keyword evidence="1" id="KW-0812">Transmembrane</keyword>
<name>A0A075FM42_9EURY</name>
<feature type="transmembrane region" description="Helical" evidence="1">
    <location>
        <begin position="113"/>
        <end position="132"/>
    </location>
</feature>
<evidence type="ECO:0000313" key="2">
    <source>
        <dbReference type="EMBL" id="AIE92439.1"/>
    </source>
</evidence>
<dbReference type="AlphaFoldDB" id="A0A075FM42"/>
<organism evidence="2">
    <name type="scientific">uncultured marine group II/III euryarchaeote AD1000_22_H02</name>
    <dbReference type="NCBI Taxonomy" id="1457738"/>
    <lineage>
        <taxon>Archaea</taxon>
        <taxon>Methanobacteriati</taxon>
        <taxon>Methanobacteriota</taxon>
        <taxon>environmental samples</taxon>
    </lineage>
</organism>
<feature type="transmembrane region" description="Helical" evidence="1">
    <location>
        <begin position="144"/>
        <end position="166"/>
    </location>
</feature>
<feature type="transmembrane region" description="Helical" evidence="1">
    <location>
        <begin position="220"/>
        <end position="241"/>
    </location>
</feature>
<sequence>MRGVKTHLPGPISGGVNLTEAETHLLDTETWGEHELLEVICSRYFILGSQGLAEHSWEVNGRDGRSPSACLRSLNRHLKNLSLIAVLDEGDPPLLSVGGLPAQMMVMPAWQQALVWALVTGFVTMAGALWVTHLDPSLAVLETAVLQTAFVFFALPMVGSVLLASYTRIFVSEALEVESSHLIPLAFPVMSAEWPFSLISAIGQLRPDLHPIPNRRALGLIELTTPTVMFVSGSILTILGLGMTPEQPPALEAAPIVVDTNFLVDILGTVMLPSDMALRLQWIHPTGLAGIALSLAGWALLLPVPGFPGDRILHALIGPEDMEEGSNQTSIFIATLGFTLLVFMRTDYWPWLLLVAIAAWRRFSPEQMPSPYVVDEYAGLDEIPMRQIATLTLAILLLGYPGFEPSYEMEGWDAGLSTESWPEFVAFEEGQASVELVLEPAGVMPVSGWLQMRVEGAPFGDWQIDSECFDERETCRFDDITQASPGNVSISLSKGQMEATEQAFRLVVLVDVANHVTEHAIVFQPTGTTTPIDPLWVLVEDTSTPRICVELLVVKDDHVNLSTNDPFWSFENETSLGPGPHNLCMRGHDGAIHSLLLQDEQFLRIGPSIVVSREDLTNDVLFMPIEGTQPKIQVSESEWLIPEWFEKGSEYVITRGDSGSAFCPSSEAIAEVNATGDWQRDLSDRSAILVPAGQTGNATLRFPPSGWLALCEGTTMLASYKVVEGPDVMVNPGTLESRMPGGEFSIVNRENASIPISLDWTGDAVAWDNWKSWAPAEVAAMSSVTANASVHGSPPALWAAWVTADEDGITLHFAARSWEEA</sequence>
<reference evidence="2" key="1">
    <citation type="journal article" date="2014" name="Genome Biol. Evol.">
        <title>Pangenome evidence for extensive interdomain horizontal transfer affecting lineage core and shell genes in uncultured planktonic thaumarchaeota and euryarchaeota.</title>
        <authorList>
            <person name="Deschamps P."/>
            <person name="Zivanovic Y."/>
            <person name="Moreira D."/>
            <person name="Rodriguez-Valera F."/>
            <person name="Lopez-Garcia P."/>
        </authorList>
    </citation>
    <scope>NUCLEOTIDE SEQUENCE</scope>
</reference>
<protein>
    <submittedName>
        <fullName evidence="2">Uncharacterized protein</fullName>
    </submittedName>
</protein>
<keyword evidence="1" id="KW-0472">Membrane</keyword>
<feature type="transmembrane region" description="Helical" evidence="1">
    <location>
        <begin position="325"/>
        <end position="343"/>
    </location>
</feature>
<accession>A0A075FM42</accession>
<proteinExistence type="predicted"/>